<dbReference type="PROSITE" id="PS50114">
    <property type="entry name" value="GATA_ZN_FINGER_2"/>
    <property type="match status" value="1"/>
</dbReference>
<feature type="region of interest" description="Disordered" evidence="2">
    <location>
        <begin position="334"/>
        <end position="428"/>
    </location>
</feature>
<feature type="compositionally biased region" description="Basic residues" evidence="2">
    <location>
        <begin position="344"/>
        <end position="353"/>
    </location>
</feature>
<feature type="compositionally biased region" description="Polar residues" evidence="2">
    <location>
        <begin position="372"/>
        <end position="393"/>
    </location>
</feature>
<dbReference type="SUPFAM" id="SSF57716">
    <property type="entry name" value="Glucocorticoid receptor-like (DNA-binding domain)"/>
    <property type="match status" value="1"/>
</dbReference>
<proteinExistence type="predicted"/>
<feature type="compositionally biased region" description="Polar residues" evidence="2">
    <location>
        <begin position="418"/>
        <end position="428"/>
    </location>
</feature>
<dbReference type="GO" id="GO:0001227">
    <property type="term" value="F:DNA-binding transcription repressor activity, RNA polymerase II-specific"/>
    <property type="evidence" value="ECO:0007669"/>
    <property type="project" value="EnsemblFungi"/>
</dbReference>
<dbReference type="GO" id="GO:0031495">
    <property type="term" value="P:negative regulation of mating type switching"/>
    <property type="evidence" value="ECO:0007669"/>
    <property type="project" value="EnsemblFungi"/>
</dbReference>
<evidence type="ECO:0000256" key="1">
    <source>
        <dbReference type="PROSITE-ProRule" id="PRU00094"/>
    </source>
</evidence>
<sequence length="552" mass="60684">MSTYLNAPTLAPMTSAGSDAGQSSAARRKRSFDDLLLPSLPFDATHYCYHDSTYLFQEASFKPQADHKRARTAPASPIGVLTNLTPKASPLSAKARINCAPPAPSPSNFSAGDHSASQPQQLSGSQRYEPSTSASIPKESFYTSSLNLASVTQRNNEDSESDDNPNVSQAYNNAPLPSLKHLQLLPNPKIQENAYRYPDTSENTPLWRESLMSWCRSEKYDDYLQINKEMRDVSAYPAAGLNILASAAFISQKVPSLLNSRDEFDGLSNSISLHGVVTPPMSPRSANSTTKSSPVFTPAISDKLVQTVKEKRTKAHKKTNSFKAREMKKLLNDRNVFSMDSKGKVSKVSKNRTRSMPSSPQQFVLKLDALTTPRSIAKSSPKEASSGQESMGTESPPQRSRTPPRTHVFMLNEPRTPHTPNTNSSINSVRVEPFTTYSPSSDTSVVANRKLSSPKRSAARACISCHATDSPCWRPSWTNRKQDQLCNSCGLRYKKTQTRCLNDSCRKIPSKGELAIMKANGGLTRMSPDGTITKGLGCLFCNSIVEIREYRN</sequence>
<reference evidence="4 5" key="1">
    <citation type="submission" date="2014-12" db="EMBL/GenBank/DDBJ databases">
        <authorList>
            <person name="Neuveglise Cecile"/>
        </authorList>
    </citation>
    <scope>NUCLEOTIDE SEQUENCE [LARGE SCALE GENOMIC DNA]</scope>
    <source>
        <strain evidence="4 5">CBS 12615</strain>
    </source>
</reference>
<dbReference type="AlphaFoldDB" id="A0A0C7N879"/>
<keyword evidence="1" id="KW-0863">Zinc-finger</keyword>
<organism evidence="4 5">
    <name type="scientific">Lachancea lanzarotensis</name>
    <dbReference type="NCBI Taxonomy" id="1245769"/>
    <lineage>
        <taxon>Eukaryota</taxon>
        <taxon>Fungi</taxon>
        <taxon>Dikarya</taxon>
        <taxon>Ascomycota</taxon>
        <taxon>Saccharomycotina</taxon>
        <taxon>Saccharomycetes</taxon>
        <taxon>Saccharomycetales</taxon>
        <taxon>Saccharomycetaceae</taxon>
        <taxon>Lachancea</taxon>
    </lineage>
</organism>
<dbReference type="SMART" id="SM00401">
    <property type="entry name" value="ZnF_GATA"/>
    <property type="match status" value="1"/>
</dbReference>
<dbReference type="GO" id="GO:0000987">
    <property type="term" value="F:cis-regulatory region sequence-specific DNA binding"/>
    <property type="evidence" value="ECO:0007669"/>
    <property type="project" value="EnsemblFungi"/>
</dbReference>
<feature type="compositionally biased region" description="Polar residues" evidence="2">
    <location>
        <begin position="115"/>
        <end position="136"/>
    </location>
</feature>
<gene>
    <name evidence="4" type="ORF">LALA0_S03e06568g</name>
</gene>
<keyword evidence="1" id="KW-0479">Metal-binding</keyword>
<evidence type="ECO:0000313" key="5">
    <source>
        <dbReference type="Proteomes" id="UP000054304"/>
    </source>
</evidence>
<protein>
    <submittedName>
        <fullName evidence="4">LALA0S03e06568g1_1</fullName>
    </submittedName>
</protein>
<dbReference type="GeneID" id="34685029"/>
<dbReference type="GO" id="GO:0005933">
    <property type="term" value="C:cellular bud"/>
    <property type="evidence" value="ECO:0007669"/>
    <property type="project" value="EnsemblFungi"/>
</dbReference>
<dbReference type="GO" id="GO:0033698">
    <property type="term" value="C:Rpd3L complex"/>
    <property type="evidence" value="ECO:0007669"/>
    <property type="project" value="EnsemblFungi"/>
</dbReference>
<accession>A0A0C7N879</accession>
<dbReference type="Pfam" id="PF00320">
    <property type="entry name" value="GATA"/>
    <property type="match status" value="1"/>
</dbReference>
<keyword evidence="5" id="KW-1185">Reference proteome</keyword>
<dbReference type="CDD" id="cd00202">
    <property type="entry name" value="ZnF_GATA"/>
    <property type="match status" value="1"/>
</dbReference>
<dbReference type="GO" id="GO:1900461">
    <property type="term" value="P:positive regulation of pseudohyphal growth by positive regulation of transcription from RNA polymerase II promoter"/>
    <property type="evidence" value="ECO:0007669"/>
    <property type="project" value="EnsemblFungi"/>
</dbReference>
<dbReference type="HOGENOM" id="CLU_041192_0_0_1"/>
<evidence type="ECO:0000256" key="2">
    <source>
        <dbReference type="SAM" id="MobiDB-lite"/>
    </source>
</evidence>
<dbReference type="STRING" id="1245769.A0A0C7N879"/>
<feature type="region of interest" description="Disordered" evidence="2">
    <location>
        <begin position="96"/>
        <end position="136"/>
    </location>
</feature>
<dbReference type="OrthoDB" id="2162994at2759"/>
<dbReference type="GO" id="GO:0008270">
    <property type="term" value="F:zinc ion binding"/>
    <property type="evidence" value="ECO:0007669"/>
    <property type="project" value="UniProtKB-KW"/>
</dbReference>
<dbReference type="Gene3D" id="3.30.50.10">
    <property type="entry name" value="Erythroid Transcription Factor GATA-1, subunit A"/>
    <property type="match status" value="1"/>
</dbReference>
<dbReference type="PROSITE" id="PS00344">
    <property type="entry name" value="GATA_ZN_FINGER_1"/>
    <property type="match status" value="1"/>
</dbReference>
<evidence type="ECO:0000259" key="3">
    <source>
        <dbReference type="PROSITE" id="PS50114"/>
    </source>
</evidence>
<feature type="region of interest" description="Disordered" evidence="2">
    <location>
        <begin position="1"/>
        <end position="25"/>
    </location>
</feature>
<evidence type="ECO:0000313" key="4">
    <source>
        <dbReference type="EMBL" id="CEP61600.1"/>
    </source>
</evidence>
<feature type="compositionally biased region" description="Low complexity" evidence="2">
    <location>
        <begin position="15"/>
        <end position="25"/>
    </location>
</feature>
<name>A0A0C7N879_9SACH</name>
<feature type="domain" description="GATA-type" evidence="3">
    <location>
        <begin position="456"/>
        <end position="494"/>
    </location>
</feature>
<dbReference type="Proteomes" id="UP000054304">
    <property type="component" value="Unassembled WGS sequence"/>
</dbReference>
<dbReference type="InterPro" id="IPR013088">
    <property type="entry name" value="Znf_NHR/GATA"/>
</dbReference>
<dbReference type="EMBL" id="LN736362">
    <property type="protein sequence ID" value="CEP61600.1"/>
    <property type="molecule type" value="Genomic_DNA"/>
</dbReference>
<feature type="region of interest" description="Disordered" evidence="2">
    <location>
        <begin position="151"/>
        <end position="173"/>
    </location>
</feature>
<feature type="region of interest" description="Disordered" evidence="2">
    <location>
        <begin position="66"/>
        <end position="85"/>
    </location>
</feature>
<feature type="compositionally biased region" description="Low complexity" evidence="2">
    <location>
        <begin position="395"/>
        <end position="406"/>
    </location>
</feature>
<dbReference type="InterPro" id="IPR000679">
    <property type="entry name" value="Znf_GATA"/>
</dbReference>
<keyword evidence="1" id="KW-0862">Zinc</keyword>
<dbReference type="RefSeq" id="XP_022627834.1">
    <property type="nucleotide sequence ID" value="XM_022773351.1"/>
</dbReference>